<proteinExistence type="predicted"/>
<name>A0A9W6Y0G4_9STRA</name>
<accession>A0A9W6Y0G4</accession>
<evidence type="ECO:0000313" key="3">
    <source>
        <dbReference type="Proteomes" id="UP001165121"/>
    </source>
</evidence>
<dbReference type="Proteomes" id="UP001165121">
    <property type="component" value="Unassembled WGS sequence"/>
</dbReference>
<gene>
    <name evidence="2" type="ORF">Pfra01_001972600</name>
</gene>
<protein>
    <submittedName>
        <fullName evidence="2">Unnamed protein product</fullName>
    </submittedName>
</protein>
<dbReference type="AlphaFoldDB" id="A0A9W6Y0G4"/>
<reference evidence="2" key="1">
    <citation type="submission" date="2023-04" db="EMBL/GenBank/DDBJ databases">
        <title>Phytophthora fragariaefolia NBRC 109709.</title>
        <authorList>
            <person name="Ichikawa N."/>
            <person name="Sato H."/>
            <person name="Tonouchi N."/>
        </authorList>
    </citation>
    <scope>NUCLEOTIDE SEQUENCE</scope>
    <source>
        <strain evidence="2">NBRC 109709</strain>
    </source>
</reference>
<dbReference type="OrthoDB" id="10604583at2759"/>
<keyword evidence="3" id="KW-1185">Reference proteome</keyword>
<organism evidence="2 3">
    <name type="scientific">Phytophthora fragariaefolia</name>
    <dbReference type="NCBI Taxonomy" id="1490495"/>
    <lineage>
        <taxon>Eukaryota</taxon>
        <taxon>Sar</taxon>
        <taxon>Stramenopiles</taxon>
        <taxon>Oomycota</taxon>
        <taxon>Peronosporomycetes</taxon>
        <taxon>Peronosporales</taxon>
        <taxon>Peronosporaceae</taxon>
        <taxon>Phytophthora</taxon>
    </lineage>
</organism>
<sequence>MPEDVVPSLSSPDMKPSGAGQGDEAGAQPSNRSGGGRSQVVPADHQNITPQDESRASTAIYRLSSANPEPTAANPGSVQVEGGALSLLGSREMPMREPSQAWDCNGPCSTPGAGYFGSTSCGAWSSSLWPDQRLFQRLRSVCEGAEA</sequence>
<evidence type="ECO:0000256" key="1">
    <source>
        <dbReference type="SAM" id="MobiDB-lite"/>
    </source>
</evidence>
<comment type="caution">
    <text evidence="2">The sequence shown here is derived from an EMBL/GenBank/DDBJ whole genome shotgun (WGS) entry which is preliminary data.</text>
</comment>
<dbReference type="EMBL" id="BSXT01002590">
    <property type="protein sequence ID" value="GMF49781.1"/>
    <property type="molecule type" value="Genomic_DNA"/>
</dbReference>
<feature type="region of interest" description="Disordered" evidence="1">
    <location>
        <begin position="1"/>
        <end position="79"/>
    </location>
</feature>
<evidence type="ECO:0000313" key="2">
    <source>
        <dbReference type="EMBL" id="GMF49781.1"/>
    </source>
</evidence>